<dbReference type="Pfam" id="PF05764">
    <property type="entry name" value="YL1"/>
    <property type="match status" value="1"/>
</dbReference>
<organism evidence="4 5">
    <name type="scientific">Ramalina farinacea</name>
    <dbReference type="NCBI Taxonomy" id="258253"/>
    <lineage>
        <taxon>Eukaryota</taxon>
        <taxon>Fungi</taxon>
        <taxon>Dikarya</taxon>
        <taxon>Ascomycota</taxon>
        <taxon>Pezizomycotina</taxon>
        <taxon>Lecanoromycetes</taxon>
        <taxon>OSLEUM clade</taxon>
        <taxon>Lecanoromycetidae</taxon>
        <taxon>Lecanorales</taxon>
        <taxon>Lecanorineae</taxon>
        <taxon>Ramalinaceae</taxon>
        <taxon>Ramalina</taxon>
    </lineage>
</organism>
<dbReference type="InterPro" id="IPR046757">
    <property type="entry name" value="YL1_N"/>
</dbReference>
<feature type="region of interest" description="Disordered" evidence="2">
    <location>
        <begin position="321"/>
        <end position="356"/>
    </location>
</feature>
<dbReference type="EMBL" id="JAPUFD010000008">
    <property type="protein sequence ID" value="MDI1488823.1"/>
    <property type="molecule type" value="Genomic_DNA"/>
</dbReference>
<feature type="compositionally biased region" description="Acidic residues" evidence="2">
    <location>
        <begin position="52"/>
        <end position="81"/>
    </location>
</feature>
<accession>A0AA43TUS1</accession>
<dbReference type="AlphaFoldDB" id="A0AA43TUS1"/>
<dbReference type="PANTHER" id="PTHR13275:SF4">
    <property type="entry name" value="VACUOLAR PROTEIN SORTING-ASSOCIATED PROTEIN 72 HOMOLOG"/>
    <property type="match status" value="1"/>
</dbReference>
<protein>
    <recommendedName>
        <fullName evidence="3">Vps72/YL1 C-terminal domain-containing protein</fullName>
    </recommendedName>
</protein>
<dbReference type="PANTHER" id="PTHR13275">
    <property type="entry name" value="YL-1 PROTEIN TRANSCRIPTION FACTOR-LIKE 1"/>
    <property type="match status" value="1"/>
</dbReference>
<feature type="region of interest" description="Disordered" evidence="2">
    <location>
        <begin position="228"/>
        <end position="247"/>
    </location>
</feature>
<name>A0AA43TUS1_9LECA</name>
<dbReference type="Pfam" id="PF08265">
    <property type="entry name" value="YL1_C"/>
    <property type="match status" value="1"/>
</dbReference>
<evidence type="ECO:0000313" key="5">
    <source>
        <dbReference type="Proteomes" id="UP001161017"/>
    </source>
</evidence>
<gene>
    <name evidence="4" type="ORF">OHK93_008099</name>
</gene>
<dbReference type="GO" id="GO:0005634">
    <property type="term" value="C:nucleus"/>
    <property type="evidence" value="ECO:0007669"/>
    <property type="project" value="TreeGrafter"/>
</dbReference>
<evidence type="ECO:0000256" key="1">
    <source>
        <dbReference type="ARBA" id="ARBA00006832"/>
    </source>
</evidence>
<evidence type="ECO:0000259" key="3">
    <source>
        <dbReference type="SMART" id="SM00993"/>
    </source>
</evidence>
<feature type="domain" description="Vps72/YL1 C-terminal" evidence="3">
    <location>
        <begin position="450"/>
        <end position="479"/>
    </location>
</feature>
<evidence type="ECO:0000256" key="2">
    <source>
        <dbReference type="SAM" id="MobiDB-lite"/>
    </source>
</evidence>
<comment type="similarity">
    <text evidence="1">Belongs to the VPS72/YL1 family.</text>
</comment>
<comment type="caution">
    <text evidence="4">The sequence shown here is derived from an EMBL/GenBank/DDBJ whole genome shotgun (WGS) entry which is preliminary data.</text>
</comment>
<sequence>MGPVPESPQSSGHSARSSESGASDEPAVESLVVGRAKRVTAGNRLSSLVEKEQDDEIELLFAENEQEEDESFDEEDVDASEVDLGASSSDEEDGDAAQANDDLAGEKELQKQDRHEKRKRKVKDMAKLHGISRKKVKIDPTAIRAPAAPRSRPKKKSERVSWLATAADAPTRISSRKQTVQNREVVHQRLVDSEKQRIKVMRQMEEAQKRKDAKKQNTLTQAQRLEEAARMEKKNSKSLNRWEESEKKRLAEQKAKLEALHNRQLTGPVVSFWSGFARWVNGRLDQLGVKQIKHPEAVSNALATTTPKPAPAQEVPSLVNSPAAEGASQADTAGKDQAPQAQVSSPDDPPGFLDGIHAYAAMPLPQARADFARTLGGPSTPSSALVLGPSFQRPALASSMNAEKVTTIEVTNRNLIALRNMDANAQRVPEIQGSVLMKKQKVKPQKPSAEQCAITGQPARFREPKTGLAFANAYAYKEIERLSRGGSQWSNLLDCYVGGADTAARGVPERFKRG</sequence>
<dbReference type="SMART" id="SM00993">
    <property type="entry name" value="YL1_C"/>
    <property type="match status" value="1"/>
</dbReference>
<keyword evidence="5" id="KW-1185">Reference proteome</keyword>
<proteinExistence type="inferred from homology"/>
<dbReference type="InterPro" id="IPR013272">
    <property type="entry name" value="Vps72/YL1_C"/>
</dbReference>
<feature type="compositionally biased region" description="Basic and acidic residues" evidence="2">
    <location>
        <begin position="104"/>
        <end position="115"/>
    </location>
</feature>
<evidence type="ECO:0000313" key="4">
    <source>
        <dbReference type="EMBL" id="MDI1488823.1"/>
    </source>
</evidence>
<feature type="region of interest" description="Disordered" evidence="2">
    <location>
        <begin position="1"/>
        <end position="161"/>
    </location>
</feature>
<feature type="compositionally biased region" description="Low complexity" evidence="2">
    <location>
        <begin position="10"/>
        <end position="23"/>
    </location>
</feature>
<reference evidence="4" key="1">
    <citation type="journal article" date="2023" name="Genome Biol. Evol.">
        <title>First Whole Genome Sequence and Flow Cytometry Genome Size Data for the Lichen-Forming Fungus Ramalina farinacea (Ascomycota).</title>
        <authorList>
            <person name="Llewellyn T."/>
            <person name="Mian S."/>
            <person name="Hill R."/>
            <person name="Leitch I.J."/>
            <person name="Gaya E."/>
        </authorList>
    </citation>
    <scope>NUCLEOTIDE SEQUENCE</scope>
    <source>
        <strain evidence="4">LIQ254RAFAR</strain>
    </source>
</reference>
<dbReference type="Proteomes" id="UP001161017">
    <property type="component" value="Unassembled WGS sequence"/>
</dbReference>